<reference evidence="1 2" key="1">
    <citation type="journal article" date="2021" name="Int. J. Syst. Evol. Microbiol.">
        <title>Steroidobacter gossypii sp. nov., isolated from soil of cotton cropping field.</title>
        <authorList>
            <person name="Huang R."/>
            <person name="Yang S."/>
            <person name="Zhen C."/>
            <person name="Liu W."/>
        </authorList>
    </citation>
    <scope>NUCLEOTIDE SEQUENCE [LARGE SCALE GENOMIC DNA]</scope>
    <source>
        <strain evidence="1 2">S1-65</strain>
    </source>
</reference>
<dbReference type="Pfam" id="PF03692">
    <property type="entry name" value="CxxCxxCC"/>
    <property type="match status" value="1"/>
</dbReference>
<dbReference type="PANTHER" id="PTHR35866:SF1">
    <property type="entry name" value="YKGJ FAMILY CYSTEINE CLUSTER PROTEIN"/>
    <property type="match status" value="1"/>
</dbReference>
<sequence length="122" mass="14635">MKTRYNCATCPGYCCSHSRIAISEFDIARLAKHFGLSHEEAKRKFTYNYKTKDVDEQILRHQKDHIYKTICRFFDRDERRCTVYEARPNVCRKYPYGNRCGYAEFLKFEREHQGDDEFIPSA</sequence>
<proteinExistence type="predicted"/>
<dbReference type="PANTHER" id="PTHR35866">
    <property type="entry name" value="PUTATIVE-RELATED"/>
    <property type="match status" value="1"/>
</dbReference>
<name>A0ABS1X5H3_9GAMM</name>
<protein>
    <submittedName>
        <fullName evidence="1">YkgJ family cysteine cluster protein</fullName>
    </submittedName>
</protein>
<dbReference type="Proteomes" id="UP000661077">
    <property type="component" value="Unassembled WGS sequence"/>
</dbReference>
<dbReference type="InterPro" id="IPR005358">
    <property type="entry name" value="Puta_zinc/iron-chelating_dom"/>
</dbReference>
<accession>A0ABS1X5H3</accession>
<organism evidence="1 2">
    <name type="scientific">Steroidobacter gossypii</name>
    <dbReference type="NCBI Taxonomy" id="2805490"/>
    <lineage>
        <taxon>Bacteria</taxon>
        <taxon>Pseudomonadati</taxon>
        <taxon>Pseudomonadota</taxon>
        <taxon>Gammaproteobacteria</taxon>
        <taxon>Steroidobacterales</taxon>
        <taxon>Steroidobacteraceae</taxon>
        <taxon>Steroidobacter</taxon>
    </lineage>
</organism>
<dbReference type="RefSeq" id="WP_203170610.1">
    <property type="nucleotide sequence ID" value="NZ_JAEVLS010000008.1"/>
</dbReference>
<dbReference type="EMBL" id="JAEVLS010000008">
    <property type="protein sequence ID" value="MBM0108450.1"/>
    <property type="molecule type" value="Genomic_DNA"/>
</dbReference>
<gene>
    <name evidence="1" type="ORF">JM946_27275</name>
</gene>
<evidence type="ECO:0000313" key="2">
    <source>
        <dbReference type="Proteomes" id="UP000661077"/>
    </source>
</evidence>
<comment type="caution">
    <text evidence="1">The sequence shown here is derived from an EMBL/GenBank/DDBJ whole genome shotgun (WGS) entry which is preliminary data.</text>
</comment>
<evidence type="ECO:0000313" key="1">
    <source>
        <dbReference type="EMBL" id="MBM0108450.1"/>
    </source>
</evidence>
<keyword evidence="2" id="KW-1185">Reference proteome</keyword>